<dbReference type="RefSeq" id="XP_047768938.1">
    <property type="nucleotide sequence ID" value="XM_047913105.1"/>
</dbReference>
<evidence type="ECO:0000256" key="6">
    <source>
        <dbReference type="SAM" id="MobiDB-lite"/>
    </source>
</evidence>
<dbReference type="GeneID" id="71993835"/>
<feature type="transmembrane region" description="Helical" evidence="7">
    <location>
        <begin position="40"/>
        <end position="61"/>
    </location>
</feature>
<keyword evidence="4 7" id="KW-0472">Membrane</keyword>
<protein>
    <submittedName>
        <fullName evidence="8">Formate transporter</fullName>
    </submittedName>
</protein>
<evidence type="ECO:0000256" key="5">
    <source>
        <dbReference type="ARBA" id="ARBA00049660"/>
    </source>
</evidence>
<dbReference type="Proteomes" id="UP000756132">
    <property type="component" value="Chromosome 12"/>
</dbReference>
<evidence type="ECO:0000313" key="9">
    <source>
        <dbReference type="Proteomes" id="UP000756132"/>
    </source>
</evidence>
<dbReference type="InterPro" id="IPR023271">
    <property type="entry name" value="Aquaporin-like"/>
</dbReference>
<dbReference type="Pfam" id="PF01226">
    <property type="entry name" value="Form_Nir_trans"/>
    <property type="match status" value="1"/>
</dbReference>
<evidence type="ECO:0000313" key="8">
    <source>
        <dbReference type="EMBL" id="UJO24572.1"/>
    </source>
</evidence>
<feature type="transmembrane region" description="Helical" evidence="7">
    <location>
        <begin position="125"/>
        <end position="147"/>
    </location>
</feature>
<dbReference type="GO" id="GO:0015513">
    <property type="term" value="F:high-affinity secondary active nitrite transmembrane transporter activity"/>
    <property type="evidence" value="ECO:0007669"/>
    <property type="project" value="TreeGrafter"/>
</dbReference>
<comment type="similarity">
    <text evidence="5">Belongs to the FNT transporter (TC 1.A.16) family.</text>
</comment>
<dbReference type="KEGG" id="ffu:CLAFUR5_13957"/>
<proteinExistence type="inferred from homology"/>
<comment type="subcellular location">
    <subcellularLocation>
        <location evidence="1">Membrane</location>
        <topology evidence="1">Multi-pass membrane protein</topology>
    </subcellularLocation>
</comment>
<feature type="region of interest" description="Disordered" evidence="6">
    <location>
        <begin position="246"/>
        <end position="284"/>
    </location>
</feature>
<dbReference type="AlphaFoldDB" id="A0A9Q8PLF0"/>
<sequence>MQPTEQVQIVSGINAYTPKETIELCGRAGVYKAHMRIDKMFLSCMIAGMLLSFACAVSLSTSTAPWFQENAPGLIRMIGALVFPIGLVMVLTSGVDLCTGSFMFTTLSVLQRRLSIPRMLIHWSVTFWSIMLGCLFVVVFIIGYGGIFDSEPYRSQAILNADKKIVSPDWHMIFLRGIGANWLDLKISVWYYIWKSMLPALLGNILGGDLFVAVVFWYLHWEGHDAISVDNTFFAREGAHLVITKRDGATGPSETPSSVYSADERKGSFRSQEAIDSVSTQWQE</sequence>
<dbReference type="GO" id="GO:0005886">
    <property type="term" value="C:plasma membrane"/>
    <property type="evidence" value="ECO:0007669"/>
    <property type="project" value="TreeGrafter"/>
</dbReference>
<dbReference type="OrthoDB" id="4829at2759"/>
<dbReference type="PANTHER" id="PTHR30520:SF6">
    <property type="entry name" value="FORMATE_NITRATE FAMILY TRANSPORTER (EUROFUNG)"/>
    <property type="match status" value="1"/>
</dbReference>
<evidence type="ECO:0000256" key="1">
    <source>
        <dbReference type="ARBA" id="ARBA00004141"/>
    </source>
</evidence>
<evidence type="ECO:0000256" key="3">
    <source>
        <dbReference type="ARBA" id="ARBA00022989"/>
    </source>
</evidence>
<accession>A0A9Q8PLF0</accession>
<dbReference type="GO" id="GO:0015707">
    <property type="term" value="P:nitrite transport"/>
    <property type="evidence" value="ECO:0007669"/>
    <property type="project" value="TreeGrafter"/>
</dbReference>
<feature type="transmembrane region" description="Helical" evidence="7">
    <location>
        <begin position="201"/>
        <end position="221"/>
    </location>
</feature>
<dbReference type="PANTHER" id="PTHR30520">
    <property type="entry name" value="FORMATE TRANSPORTER-RELATED"/>
    <property type="match status" value="1"/>
</dbReference>
<reference evidence="8" key="2">
    <citation type="journal article" date="2022" name="Microb. Genom.">
        <title>A chromosome-scale genome assembly of the tomato pathogen Cladosporium fulvum reveals a compartmentalized genome architecture and the presence of a dispensable chromosome.</title>
        <authorList>
            <person name="Zaccaron A.Z."/>
            <person name="Chen L.H."/>
            <person name="Samaras A."/>
            <person name="Stergiopoulos I."/>
        </authorList>
    </citation>
    <scope>NUCLEOTIDE SEQUENCE</scope>
    <source>
        <strain evidence="8">Race5_Kim</strain>
    </source>
</reference>
<dbReference type="EMBL" id="CP090174">
    <property type="protein sequence ID" value="UJO24572.1"/>
    <property type="molecule type" value="Genomic_DNA"/>
</dbReference>
<evidence type="ECO:0000256" key="2">
    <source>
        <dbReference type="ARBA" id="ARBA00022692"/>
    </source>
</evidence>
<evidence type="ECO:0000256" key="4">
    <source>
        <dbReference type="ARBA" id="ARBA00023136"/>
    </source>
</evidence>
<keyword evidence="9" id="KW-1185">Reference proteome</keyword>
<feature type="transmembrane region" description="Helical" evidence="7">
    <location>
        <begin position="81"/>
        <end position="104"/>
    </location>
</feature>
<organism evidence="8 9">
    <name type="scientific">Passalora fulva</name>
    <name type="common">Tomato leaf mold</name>
    <name type="synonym">Cladosporium fulvum</name>
    <dbReference type="NCBI Taxonomy" id="5499"/>
    <lineage>
        <taxon>Eukaryota</taxon>
        <taxon>Fungi</taxon>
        <taxon>Dikarya</taxon>
        <taxon>Ascomycota</taxon>
        <taxon>Pezizomycotina</taxon>
        <taxon>Dothideomycetes</taxon>
        <taxon>Dothideomycetidae</taxon>
        <taxon>Mycosphaerellales</taxon>
        <taxon>Mycosphaerellaceae</taxon>
        <taxon>Fulvia</taxon>
    </lineage>
</organism>
<reference evidence="8" key="1">
    <citation type="submission" date="2021-12" db="EMBL/GenBank/DDBJ databases">
        <authorList>
            <person name="Zaccaron A."/>
            <person name="Stergiopoulos I."/>
        </authorList>
    </citation>
    <scope>NUCLEOTIDE SEQUENCE</scope>
    <source>
        <strain evidence="8">Race5_Kim</strain>
    </source>
</reference>
<evidence type="ECO:0000256" key="7">
    <source>
        <dbReference type="SAM" id="Phobius"/>
    </source>
</evidence>
<dbReference type="Gene3D" id="1.20.1080.10">
    <property type="entry name" value="Glycerol uptake facilitator protein"/>
    <property type="match status" value="2"/>
</dbReference>
<keyword evidence="2 7" id="KW-0812">Transmembrane</keyword>
<name>A0A9Q8PLF0_PASFU</name>
<dbReference type="InterPro" id="IPR000292">
    <property type="entry name" value="For/NO2_transpt"/>
</dbReference>
<gene>
    <name evidence="8" type="ORF">CLAFUR5_13957</name>
</gene>
<keyword evidence="3 7" id="KW-1133">Transmembrane helix</keyword>